<dbReference type="InterPro" id="IPR016642">
    <property type="entry name" value="26S_Psome_Rpn2"/>
</dbReference>
<evidence type="ECO:0000256" key="4">
    <source>
        <dbReference type="ARBA" id="ARBA00022737"/>
    </source>
</evidence>
<dbReference type="GO" id="GO:0030234">
    <property type="term" value="F:enzyme regulator activity"/>
    <property type="evidence" value="ECO:0007669"/>
    <property type="project" value="UniProtKB-UniRule"/>
</dbReference>
<feature type="region of interest" description="Disordered" evidence="7">
    <location>
        <begin position="808"/>
        <end position="844"/>
    </location>
</feature>
<dbReference type="InterPro" id="IPR011989">
    <property type="entry name" value="ARM-like"/>
</dbReference>
<keyword evidence="4" id="KW-0677">Repeat</keyword>
<dbReference type="Proteomes" id="UP000005220">
    <property type="component" value="Chromosome 2"/>
</dbReference>
<keyword evidence="11" id="KW-1185">Reference proteome</keyword>
<dbReference type="GO" id="GO:0031625">
    <property type="term" value="F:ubiquitin protein ligase binding"/>
    <property type="evidence" value="ECO:0007669"/>
    <property type="project" value="EnsemblFungi"/>
</dbReference>
<keyword evidence="5 6" id="KW-0647">Proteasome</keyword>
<dbReference type="OrthoDB" id="261572at2759"/>
<dbReference type="SUPFAM" id="SSF48371">
    <property type="entry name" value="ARM repeat"/>
    <property type="match status" value="1"/>
</dbReference>
<dbReference type="PANTHER" id="PTHR10943:SF2">
    <property type="entry name" value="26S PROTEASOME NON-ATPASE REGULATORY SUBUNIT 1"/>
    <property type="match status" value="1"/>
</dbReference>
<name>H2APX5_KAZAF</name>
<gene>
    <name evidence="10" type="primary">KAFR0B01260</name>
    <name evidence="10" type="ORF">KAFR_0B01260</name>
</gene>
<dbReference type="STRING" id="1071382.H2APX5"/>
<dbReference type="Gene3D" id="1.25.10.10">
    <property type="entry name" value="Leucine-rich Repeat Variant"/>
    <property type="match status" value="1"/>
</dbReference>
<evidence type="ECO:0000313" key="11">
    <source>
        <dbReference type="Proteomes" id="UP000005220"/>
    </source>
</evidence>
<dbReference type="PANTHER" id="PTHR10943">
    <property type="entry name" value="26S PROTEASOME NON-ATPASE REGULATORY SUBUNIT"/>
    <property type="match status" value="1"/>
</dbReference>
<dbReference type="GO" id="GO:0004175">
    <property type="term" value="F:endopeptidase activity"/>
    <property type="evidence" value="ECO:0007669"/>
    <property type="project" value="EnsemblFungi"/>
</dbReference>
<dbReference type="GO" id="GO:0043248">
    <property type="term" value="P:proteasome assembly"/>
    <property type="evidence" value="ECO:0007669"/>
    <property type="project" value="EnsemblFungi"/>
</dbReference>
<evidence type="ECO:0000259" key="9">
    <source>
        <dbReference type="Pfam" id="PF21505"/>
    </source>
</evidence>
<dbReference type="GO" id="GO:0005634">
    <property type="term" value="C:nucleus"/>
    <property type="evidence" value="ECO:0007669"/>
    <property type="project" value="EnsemblFungi"/>
</dbReference>
<evidence type="ECO:0000256" key="5">
    <source>
        <dbReference type="ARBA" id="ARBA00022942"/>
    </source>
</evidence>
<proteinExistence type="inferred from homology"/>
<dbReference type="GO" id="GO:0042176">
    <property type="term" value="P:regulation of protein catabolic process"/>
    <property type="evidence" value="ECO:0007669"/>
    <property type="project" value="UniProtKB-UniRule"/>
</dbReference>
<accession>H2APX5</accession>
<dbReference type="InterPro" id="IPR048570">
    <property type="entry name" value="PSMD1_RPN2_N"/>
</dbReference>
<dbReference type="EMBL" id="HE650822">
    <property type="protein sequence ID" value="CCF56425.1"/>
    <property type="molecule type" value="Genomic_DNA"/>
</dbReference>
<dbReference type="AlphaFoldDB" id="H2APX5"/>
<organism evidence="10 11">
    <name type="scientific">Kazachstania africana (strain ATCC 22294 / BCRC 22015 / CBS 2517 / CECT 1963 / NBRC 1671 / NRRL Y-8276)</name>
    <name type="common">Yeast</name>
    <name type="synonym">Kluyveromyces africanus</name>
    <dbReference type="NCBI Taxonomy" id="1071382"/>
    <lineage>
        <taxon>Eukaryota</taxon>
        <taxon>Fungi</taxon>
        <taxon>Dikarya</taxon>
        <taxon>Ascomycota</taxon>
        <taxon>Saccharomycotina</taxon>
        <taxon>Saccharomycetes</taxon>
        <taxon>Saccharomycetales</taxon>
        <taxon>Saccharomycetaceae</taxon>
        <taxon>Kazachstania</taxon>
    </lineage>
</organism>
<evidence type="ECO:0000256" key="3">
    <source>
        <dbReference type="ARBA" id="ARBA00015684"/>
    </source>
</evidence>
<evidence type="ECO:0000256" key="6">
    <source>
        <dbReference type="PIRNR" id="PIRNR015947"/>
    </source>
</evidence>
<comment type="similarity">
    <text evidence="2 6">Belongs to the proteasome subunit S1 family.</text>
</comment>
<feature type="domain" description="26S proteasome regulatory subunit RPN2 C-terminal" evidence="8">
    <location>
        <begin position="750"/>
        <end position="904"/>
    </location>
</feature>
<dbReference type="HOGENOM" id="CLU_002323_0_0_1"/>
<dbReference type="Pfam" id="PF21505">
    <property type="entry name" value="RPN2_N"/>
    <property type="match status" value="1"/>
</dbReference>
<comment type="function">
    <text evidence="1 6">Acts as a regulatory subunit of the 26S proteasome which is involved in the ATP-dependent degradation of ubiquitinated proteins.</text>
</comment>
<sequence>MSLTSATPLLALLKENDDSVKSYALQSINGIVDQEWPEVSNDLPDIEALYDDSSFSNRKMAALVASKVYYNLGEYEPAVKYALAAEECFDIDEKTQFVETIVSKSIELYIELSGKKFEDEQNKSEIDPKLTSIFERMLDKCIKATEFKLAVGIAMEGLRLDIVEAILSSRLKEDTESNTLKLINYVLTAATTTVSNTAFKTKILDLLFKISMAMESIDYYTVCKLIVNLNDSNSAVELFEKLRIDGNQEVSYQIAFDLVSSATQGLLTALAAELRQRKYDQKLVHILSGVPTCDFRNTFLLKKSNIDVGLLNKAKSSLDGKYSLFHTAVSVANGFMHAGTTDNSFIKANLSWLGKAQNWAKFTATASLGVIHKGNLVDGKKVMAPYLPGSRATSRYIKGGSLYALGLIYAGFGTDILDFLIENIDENMNYIGDEDIDILMHGASLGLGLAAMGVDEMGVNESLKAVLYSDLANSGEAAALGFGLSKLGTGDDEDIFAFAQETKHGNIKRGIAMAMSLINYGRQEQADEIIDSMLNNEDPLIRYGGAYTVGLAYVGTGNNKAVKKLLHFAVSDSNDDVRRAAVTSLGFLLLRDYTTVPKIVELLANSHNPHVRCGTAFALGISCAGKALDSALDVLEPLMKDPVDFVRQAAMIASSMIMIQQTEKLNPRVAEINKTFLNVMTNKHQEGLAKFGACVAQGIMNAGGRNVTIQLENPETGTLDAKSIVGLAMFSQFWYWFPLSHFLSLAFTPTVAIAVRGSDLAIPDFELNCYAKEGVFDYRKMYEEEADKEVEKVATAVLSTTARAKARAKKTKKDTKAEETKKLEEKELSAKAEEQKPTENDEYYKNKYSSTPFKLANMSRVLPQQARYVSFIKDGRFVPIRKSKNTSGIIIVHDTKPEEPIETIETVRSSKDIDAPLPSEFIVKDELDFDKIIDA</sequence>
<dbReference type="KEGG" id="kaf:KAFR_0B01260"/>
<dbReference type="FunCoup" id="H2APX5">
    <property type="interactions" value="1564"/>
</dbReference>
<evidence type="ECO:0000259" key="8">
    <source>
        <dbReference type="Pfam" id="PF18004"/>
    </source>
</evidence>
<dbReference type="Pfam" id="PF13646">
    <property type="entry name" value="HEAT_2"/>
    <property type="match status" value="1"/>
</dbReference>
<dbReference type="GeneID" id="13882649"/>
<evidence type="ECO:0000256" key="7">
    <source>
        <dbReference type="SAM" id="MobiDB-lite"/>
    </source>
</evidence>
<dbReference type="eggNOG" id="KOG2062">
    <property type="taxonomic scope" value="Eukaryota"/>
</dbReference>
<dbReference type="InterPro" id="IPR016024">
    <property type="entry name" value="ARM-type_fold"/>
</dbReference>
<dbReference type="GO" id="GO:0034515">
    <property type="term" value="C:proteasome storage granule"/>
    <property type="evidence" value="ECO:0007669"/>
    <property type="project" value="EnsemblFungi"/>
</dbReference>
<dbReference type="Pfam" id="PF18004">
    <property type="entry name" value="RPN2_C"/>
    <property type="match status" value="1"/>
</dbReference>
<dbReference type="InParanoid" id="H2APX5"/>
<feature type="compositionally biased region" description="Basic and acidic residues" evidence="7">
    <location>
        <begin position="814"/>
        <end position="844"/>
    </location>
</feature>
<dbReference type="GO" id="GO:0008540">
    <property type="term" value="C:proteasome regulatory particle, base subcomplex"/>
    <property type="evidence" value="ECO:0007669"/>
    <property type="project" value="UniProtKB-UniRule"/>
</dbReference>
<dbReference type="InterPro" id="IPR040623">
    <property type="entry name" value="RPN2_C"/>
</dbReference>
<evidence type="ECO:0000256" key="1">
    <source>
        <dbReference type="ARBA" id="ARBA00002187"/>
    </source>
</evidence>
<evidence type="ECO:0000313" key="10">
    <source>
        <dbReference type="EMBL" id="CCF56425.1"/>
    </source>
</evidence>
<protein>
    <recommendedName>
        <fullName evidence="3 6">26S proteasome regulatory subunit RPN2</fullName>
    </recommendedName>
</protein>
<dbReference type="PIRSF" id="PIRSF015947">
    <property type="entry name" value="26S_Psome_Rpn2"/>
    <property type="match status" value="1"/>
</dbReference>
<evidence type="ECO:0000256" key="2">
    <source>
        <dbReference type="ARBA" id="ARBA00006308"/>
    </source>
</evidence>
<dbReference type="GO" id="GO:0043161">
    <property type="term" value="P:proteasome-mediated ubiquitin-dependent protein catabolic process"/>
    <property type="evidence" value="ECO:0007669"/>
    <property type="project" value="EnsemblFungi"/>
</dbReference>
<dbReference type="FunFam" id="1.25.10.10:FF:000017">
    <property type="entry name" value="26S proteasome non-ATPase regulatory subunit 1"/>
    <property type="match status" value="1"/>
</dbReference>
<feature type="domain" description="26S proteasome non-ATPase regulatory subunit 1/RPN2 N-terminal" evidence="9">
    <location>
        <begin position="4"/>
        <end position="302"/>
    </location>
</feature>
<dbReference type="RefSeq" id="XP_003955560.1">
    <property type="nucleotide sequence ID" value="XM_003955511.1"/>
</dbReference>
<reference evidence="10 11" key="1">
    <citation type="journal article" date="2011" name="Proc. Natl. Acad. Sci. U.S.A.">
        <title>Evolutionary erosion of yeast sex chromosomes by mating-type switching accidents.</title>
        <authorList>
            <person name="Gordon J.L."/>
            <person name="Armisen D."/>
            <person name="Proux-Wera E."/>
            <person name="Oheigeartaigh S.S."/>
            <person name="Byrne K.P."/>
            <person name="Wolfe K.H."/>
        </authorList>
    </citation>
    <scope>NUCLEOTIDE SEQUENCE [LARGE SCALE GENOMIC DNA]</scope>
    <source>
        <strain evidence="11">ATCC 22294 / BCRC 22015 / CBS 2517 / CECT 1963 / NBRC 1671 / NRRL Y-8276</strain>
    </source>
</reference>